<reference evidence="2" key="1">
    <citation type="submission" date="2022-11" db="UniProtKB">
        <authorList>
            <consortium name="WormBaseParasite"/>
        </authorList>
    </citation>
    <scope>IDENTIFICATION</scope>
</reference>
<dbReference type="Proteomes" id="UP000887565">
    <property type="component" value="Unplaced"/>
</dbReference>
<proteinExistence type="predicted"/>
<keyword evidence="1" id="KW-1185">Reference proteome</keyword>
<sequence>MAGEEMAGATVSETVSLLLKCFQLSLGKQTDKTNLDLYTFSTAFEEKNVEKIIRKPITVWIKSYSNFDVFRQLWKIIKIRNQGNYISIVRPPACHVICDLSDFWRRHTCSNRPINKNNNLSITSSTQPKLMKRLKIS</sequence>
<evidence type="ECO:0000313" key="1">
    <source>
        <dbReference type="Proteomes" id="UP000887565"/>
    </source>
</evidence>
<dbReference type="AlphaFoldDB" id="A0A915HIE2"/>
<dbReference type="WBParaSite" id="nRc.2.0.1.t01408-RA">
    <property type="protein sequence ID" value="nRc.2.0.1.t01408-RA"/>
    <property type="gene ID" value="nRc.2.0.1.g01408"/>
</dbReference>
<accession>A0A915HIE2</accession>
<organism evidence="1 2">
    <name type="scientific">Romanomermis culicivorax</name>
    <name type="common">Nematode worm</name>
    <dbReference type="NCBI Taxonomy" id="13658"/>
    <lineage>
        <taxon>Eukaryota</taxon>
        <taxon>Metazoa</taxon>
        <taxon>Ecdysozoa</taxon>
        <taxon>Nematoda</taxon>
        <taxon>Enoplea</taxon>
        <taxon>Dorylaimia</taxon>
        <taxon>Mermithida</taxon>
        <taxon>Mermithoidea</taxon>
        <taxon>Mermithidae</taxon>
        <taxon>Romanomermis</taxon>
    </lineage>
</organism>
<name>A0A915HIE2_ROMCU</name>
<evidence type="ECO:0000313" key="2">
    <source>
        <dbReference type="WBParaSite" id="nRc.2.0.1.t01408-RA"/>
    </source>
</evidence>
<protein>
    <submittedName>
        <fullName evidence="2">Uncharacterized protein</fullName>
    </submittedName>
</protein>